<sequence>MKNFTRIYNHTASQRMLLMNLHTAEMYEPFEEYVELLINKGYSSNTIEQYAGHVNRFLDFLYELRTVSDELNVVFEPSKVFRLYLDYLTFGKSSDTKLIRQVAINIGKDNAISFRSIANGIEASLSIFMELRMFHKDDDSFLDAITHERNIGHRELSKMVRNSWLEATKRSLGSKSTREVKLFRKATRKNNRSSLKTLTKEKIKKSFPIDKSVVKVDLYWRPV</sequence>
<evidence type="ECO:0008006" key="5">
    <source>
        <dbReference type="Google" id="ProtNLM"/>
    </source>
</evidence>
<gene>
    <name evidence="2" type="ORF">IC627_13470</name>
    <name evidence="1" type="ORF">PDPUS_1_00443</name>
</gene>
<dbReference type="EMBL" id="AP018045">
    <property type="protein sequence ID" value="BAX51818.1"/>
    <property type="molecule type" value="Genomic_DNA"/>
</dbReference>
<dbReference type="RefSeq" id="WP_181314631.1">
    <property type="nucleotide sequence ID" value="NZ_AP018045.1"/>
</dbReference>
<evidence type="ECO:0000313" key="4">
    <source>
        <dbReference type="Proteomes" id="UP000516656"/>
    </source>
</evidence>
<dbReference type="EMBL" id="CP061854">
    <property type="protein sequence ID" value="QOD56213.1"/>
    <property type="molecule type" value="Genomic_DNA"/>
</dbReference>
<accession>A0A1V1V8E3</accession>
<proteinExistence type="predicted"/>
<name>A0A1V1V8E3_PHODP</name>
<evidence type="ECO:0000313" key="3">
    <source>
        <dbReference type="Proteomes" id="UP000218676"/>
    </source>
</evidence>
<evidence type="ECO:0000313" key="1">
    <source>
        <dbReference type="EMBL" id="BAX51818.1"/>
    </source>
</evidence>
<dbReference type="Proteomes" id="UP000516656">
    <property type="component" value="Chromosome 1"/>
</dbReference>
<organism evidence="2 4">
    <name type="scientific">Photobacterium damsela subsp. piscicida</name>
    <name type="common">Pasteurella piscicida</name>
    <dbReference type="NCBI Taxonomy" id="38294"/>
    <lineage>
        <taxon>Bacteria</taxon>
        <taxon>Pseudomonadati</taxon>
        <taxon>Pseudomonadota</taxon>
        <taxon>Gammaproteobacteria</taxon>
        <taxon>Vibrionales</taxon>
        <taxon>Vibrionaceae</taxon>
        <taxon>Photobacterium</taxon>
    </lineage>
</organism>
<evidence type="ECO:0000313" key="2">
    <source>
        <dbReference type="EMBL" id="QOD56213.1"/>
    </source>
</evidence>
<reference evidence="1" key="1">
    <citation type="journal article" date="2017" name="Genome Announc.">
        <title>Whole-Genome Sequence of Photobacterium damselae subsp. piscicida Strain 91-197, Isolated from Hybrid Striped Bass (Morone sp.) in the United States.</title>
        <authorList>
            <person name="Teru Y."/>
            <person name="Hikima J."/>
            <person name="Kono T."/>
            <person name="Sakai M."/>
            <person name="Takano T."/>
            <person name="Hawke J.P."/>
            <person name="Takeyama H."/>
            <person name="Aoki T."/>
        </authorList>
    </citation>
    <scope>NUCLEOTIDE SEQUENCE</scope>
    <source>
        <strain evidence="1">91-197</strain>
    </source>
</reference>
<reference evidence="2 4" key="3">
    <citation type="submission" date="2020-09" db="EMBL/GenBank/DDBJ databases">
        <title>Complete, closed and curated genome sequences of Photobacterium damselae subsp. piscicida isolates from Australia indicate localised evolution and additional plasmid-borne pathogenicity mechanisms.</title>
        <authorList>
            <person name="Baseggio L."/>
            <person name="Silayeva O."/>
            <person name="Buller N."/>
            <person name="Landos M."/>
            <person name="Engelstaedter J."/>
            <person name="Barnes A.C."/>
        </authorList>
    </citation>
    <scope>NUCLEOTIDE SEQUENCE [LARGE SCALE GENOMIC DNA]</scope>
    <source>
        <strain evidence="2 4">AS-16-0540-1</strain>
    </source>
</reference>
<reference evidence="3" key="2">
    <citation type="submission" date="2017-05" db="EMBL/GenBank/DDBJ databases">
        <title>Whole genome sequence of fish pathogenic bacteria, Photobacterium damselae subsp. piscicida, strain 91-197, isolated from hybrid striped bass (Morone sp.) in USA.</title>
        <authorList>
            <person name="Teru Y."/>
            <person name="Hikima J."/>
            <person name="Kono T."/>
            <person name="Sakai M."/>
            <person name="Takano T."/>
            <person name="Hawke J.P."/>
            <person name="Takeyama H."/>
            <person name="Aoki T."/>
        </authorList>
    </citation>
    <scope>NUCLEOTIDE SEQUENCE [LARGE SCALE GENOMIC DNA]</scope>
    <source>
        <strain evidence="3">91-197</strain>
    </source>
</reference>
<dbReference type="AlphaFoldDB" id="A0A1V1V8E3"/>
<dbReference type="Proteomes" id="UP000218676">
    <property type="component" value="Chromosome 1"/>
</dbReference>
<protein>
    <recommendedName>
        <fullName evidence="5">Core-binding (CB) domain-containing protein</fullName>
    </recommendedName>
</protein>